<protein>
    <submittedName>
        <fullName evidence="7">Transcriptional regulator</fullName>
    </submittedName>
</protein>
<dbReference type="GO" id="GO:0032993">
    <property type="term" value="C:protein-DNA complex"/>
    <property type="evidence" value="ECO:0007669"/>
    <property type="project" value="TreeGrafter"/>
</dbReference>
<dbReference type="InterPro" id="IPR027444">
    <property type="entry name" value="H-NS_C_dom"/>
</dbReference>
<organism evidence="7 8">
    <name type="scientific">Pseudothauera lacus</name>
    <dbReference type="NCBI Taxonomy" id="2136175"/>
    <lineage>
        <taxon>Bacteria</taxon>
        <taxon>Pseudomonadati</taxon>
        <taxon>Pseudomonadota</taxon>
        <taxon>Betaproteobacteria</taxon>
        <taxon>Rhodocyclales</taxon>
        <taxon>Zoogloeaceae</taxon>
        <taxon>Pseudothauera</taxon>
    </lineage>
</organism>
<keyword evidence="3" id="KW-0963">Cytoplasm</keyword>
<evidence type="ECO:0000256" key="4">
    <source>
        <dbReference type="ARBA" id="ARBA00023125"/>
    </source>
</evidence>
<dbReference type="SUPFAM" id="SSF81273">
    <property type="entry name" value="H-NS histone-like proteins"/>
    <property type="match status" value="1"/>
</dbReference>
<dbReference type="GO" id="GO:0003681">
    <property type="term" value="F:bent DNA binding"/>
    <property type="evidence" value="ECO:0007669"/>
    <property type="project" value="TreeGrafter"/>
</dbReference>
<dbReference type="Proteomes" id="UP000241193">
    <property type="component" value="Unassembled WGS sequence"/>
</dbReference>
<dbReference type="EMBL" id="PZKC01000005">
    <property type="protein sequence ID" value="PTD96805.1"/>
    <property type="molecule type" value="Genomic_DNA"/>
</dbReference>
<dbReference type="OrthoDB" id="5297879at2"/>
<proteinExistence type="inferred from homology"/>
<dbReference type="Gene3D" id="4.10.430.10">
    <property type="entry name" value="Histone-like protein H-NS, C-terminal domain"/>
    <property type="match status" value="1"/>
</dbReference>
<evidence type="ECO:0000256" key="1">
    <source>
        <dbReference type="ARBA" id="ARBA00004453"/>
    </source>
</evidence>
<dbReference type="GO" id="GO:0001217">
    <property type="term" value="F:DNA-binding transcription repressor activity"/>
    <property type="evidence" value="ECO:0007669"/>
    <property type="project" value="TreeGrafter"/>
</dbReference>
<comment type="similarity">
    <text evidence="2">Belongs to the histone-like protein H-NS family.</text>
</comment>
<evidence type="ECO:0000313" key="7">
    <source>
        <dbReference type="EMBL" id="PTD96805.1"/>
    </source>
</evidence>
<accession>A0A2T4IGA5</accession>
<comment type="caution">
    <text evidence="7">The sequence shown here is derived from an EMBL/GenBank/DDBJ whole genome shotgun (WGS) entry which is preliminary data.</text>
</comment>
<reference evidence="7 8" key="2">
    <citation type="submission" date="2018-04" db="EMBL/GenBank/DDBJ databases">
        <title>Thauera lacus sp. nov., isolated from an saline lake in Inner Mongolia, China.</title>
        <authorList>
            <person name="Liang Q.-Y."/>
        </authorList>
    </citation>
    <scope>NUCLEOTIDE SEQUENCE [LARGE SCALE GENOMIC DNA]</scope>
    <source>
        <strain evidence="7 8">D20</strain>
    </source>
</reference>
<sequence length="125" mass="13817">MELSSLSLTELRRLQARVENEIRRRSDSTRKDLLKKMQRMAADQGLSLEEVVAAAAGTEKKPKAAAAKPRRAAKAAGSKGSRVAPKYRHPEDEKATWTGRGRKPLWVEKWLAEGGALEALLIKQG</sequence>
<name>A0A2T4IGA5_9RHOO</name>
<dbReference type="AlphaFoldDB" id="A0A2T4IGA5"/>
<dbReference type="Pfam" id="PF00816">
    <property type="entry name" value="Histone_HNS"/>
    <property type="match status" value="1"/>
</dbReference>
<dbReference type="InterPro" id="IPR037150">
    <property type="entry name" value="H-NS_C_dom_sf"/>
</dbReference>
<evidence type="ECO:0000313" key="8">
    <source>
        <dbReference type="Proteomes" id="UP000241193"/>
    </source>
</evidence>
<dbReference type="SMART" id="SM00528">
    <property type="entry name" value="HNS"/>
    <property type="match status" value="1"/>
</dbReference>
<dbReference type="GO" id="GO:0005829">
    <property type="term" value="C:cytosol"/>
    <property type="evidence" value="ECO:0007669"/>
    <property type="project" value="TreeGrafter"/>
</dbReference>
<gene>
    <name evidence="7" type="ORF">C8261_08335</name>
</gene>
<evidence type="ECO:0000256" key="3">
    <source>
        <dbReference type="ARBA" id="ARBA00022490"/>
    </source>
</evidence>
<feature type="region of interest" description="Disordered" evidence="5">
    <location>
        <begin position="57"/>
        <end position="96"/>
    </location>
</feature>
<comment type="subcellular location">
    <subcellularLocation>
        <location evidence="1">Cytoplasm</location>
        <location evidence="1">Nucleoid</location>
    </subcellularLocation>
</comment>
<feature type="domain" description="DNA-binding protein H-NS-like C-terminal" evidence="6">
    <location>
        <begin position="77"/>
        <end position="122"/>
    </location>
</feature>
<dbReference type="GO" id="GO:0009295">
    <property type="term" value="C:nucleoid"/>
    <property type="evidence" value="ECO:0007669"/>
    <property type="project" value="UniProtKB-SubCell"/>
</dbReference>
<feature type="compositionally biased region" description="Low complexity" evidence="5">
    <location>
        <begin position="74"/>
        <end position="84"/>
    </location>
</feature>
<keyword evidence="4" id="KW-0238">DNA-binding</keyword>
<dbReference type="GO" id="GO:0000976">
    <property type="term" value="F:transcription cis-regulatory region binding"/>
    <property type="evidence" value="ECO:0007669"/>
    <property type="project" value="TreeGrafter"/>
</dbReference>
<dbReference type="RefSeq" id="WP_107493206.1">
    <property type="nucleotide sequence ID" value="NZ_PZKC01000005.1"/>
</dbReference>
<keyword evidence="8" id="KW-1185">Reference proteome</keyword>
<evidence type="ECO:0000256" key="5">
    <source>
        <dbReference type="SAM" id="MobiDB-lite"/>
    </source>
</evidence>
<dbReference type="PANTHER" id="PTHR38097">
    <property type="match status" value="1"/>
</dbReference>
<evidence type="ECO:0000256" key="2">
    <source>
        <dbReference type="ARBA" id="ARBA00010610"/>
    </source>
</evidence>
<evidence type="ECO:0000259" key="6">
    <source>
        <dbReference type="SMART" id="SM00528"/>
    </source>
</evidence>
<dbReference type="GO" id="GO:0003680">
    <property type="term" value="F:minor groove of adenine-thymine-rich DNA binding"/>
    <property type="evidence" value="ECO:0007669"/>
    <property type="project" value="TreeGrafter"/>
</dbReference>
<dbReference type="PANTHER" id="PTHR38097:SF2">
    <property type="entry name" value="DNA-BINDING PROTEIN STPA"/>
    <property type="match status" value="1"/>
</dbReference>
<reference evidence="7 8" key="1">
    <citation type="submission" date="2018-03" db="EMBL/GenBank/DDBJ databases">
        <authorList>
            <person name="Keele B.F."/>
        </authorList>
    </citation>
    <scope>NUCLEOTIDE SEQUENCE [LARGE SCALE GENOMIC DNA]</scope>
    <source>
        <strain evidence="7 8">D20</strain>
    </source>
</reference>